<keyword evidence="1" id="KW-1133">Transmembrane helix</keyword>
<evidence type="ECO:0000256" key="1">
    <source>
        <dbReference type="SAM" id="Phobius"/>
    </source>
</evidence>
<dbReference type="AlphaFoldDB" id="A0A974S4P1"/>
<evidence type="ECO:0000313" key="2">
    <source>
        <dbReference type="EMBL" id="QQV77802.1"/>
    </source>
</evidence>
<keyword evidence="1" id="KW-0472">Membrane</keyword>
<organism evidence="2 3">
    <name type="scientific">Sphingomonas aliaeris</name>
    <dbReference type="NCBI Taxonomy" id="2759526"/>
    <lineage>
        <taxon>Bacteria</taxon>
        <taxon>Pseudomonadati</taxon>
        <taxon>Pseudomonadota</taxon>
        <taxon>Alphaproteobacteria</taxon>
        <taxon>Sphingomonadales</taxon>
        <taxon>Sphingomonadaceae</taxon>
        <taxon>Sphingomonas</taxon>
    </lineage>
</organism>
<dbReference type="KEGG" id="sari:H5J25_03275"/>
<proteinExistence type="predicted"/>
<accession>A0A974S4P1</accession>
<feature type="transmembrane region" description="Helical" evidence="1">
    <location>
        <begin position="37"/>
        <end position="65"/>
    </location>
</feature>
<evidence type="ECO:0000313" key="3">
    <source>
        <dbReference type="Proteomes" id="UP000595894"/>
    </source>
</evidence>
<name>A0A974S4P1_9SPHN</name>
<keyword evidence="1" id="KW-0812">Transmembrane</keyword>
<sequence length="105" mass="11589">MPERQTEEQTTLHNRVKLWLAHTLKLDHAALHAHLGMAIWLACVIVAGDAGALWPLLIVIAAECINEILDRLRNGSWMIADTLQDIAGTLIWPCVLFGMARGGLL</sequence>
<keyword evidence="3" id="KW-1185">Reference proteome</keyword>
<reference evidence="3" key="1">
    <citation type="submission" date="2020-09" db="EMBL/GenBank/DDBJ databases">
        <title>Sphingomonas sp., a new species isolated from pork steak.</title>
        <authorList>
            <person name="Heidler von Heilborn D."/>
        </authorList>
    </citation>
    <scope>NUCLEOTIDE SEQUENCE [LARGE SCALE GENOMIC DNA]</scope>
</reference>
<dbReference type="EMBL" id="CP061035">
    <property type="protein sequence ID" value="QQV77802.1"/>
    <property type="molecule type" value="Genomic_DNA"/>
</dbReference>
<dbReference type="RefSeq" id="WP_202094738.1">
    <property type="nucleotide sequence ID" value="NZ_CP061035.1"/>
</dbReference>
<protein>
    <submittedName>
        <fullName evidence="2">Uncharacterized protein</fullName>
    </submittedName>
</protein>
<dbReference type="Proteomes" id="UP000595894">
    <property type="component" value="Chromosome"/>
</dbReference>
<gene>
    <name evidence="2" type="ORF">H5J25_03275</name>
</gene>